<evidence type="ECO:0000313" key="3">
    <source>
        <dbReference type="EMBL" id="KAL0572591.1"/>
    </source>
</evidence>
<evidence type="ECO:0000313" key="4">
    <source>
        <dbReference type="Proteomes" id="UP001465976"/>
    </source>
</evidence>
<feature type="chain" id="PRO_5047207942" description="Biotrophy-associated secreted protein 2" evidence="2">
    <location>
        <begin position="19"/>
        <end position="250"/>
    </location>
</feature>
<evidence type="ECO:0008006" key="5">
    <source>
        <dbReference type="Google" id="ProtNLM"/>
    </source>
</evidence>
<keyword evidence="2" id="KW-0732">Signal</keyword>
<gene>
    <name evidence="3" type="ORF">V5O48_009369</name>
</gene>
<feature type="region of interest" description="Disordered" evidence="1">
    <location>
        <begin position="162"/>
        <end position="187"/>
    </location>
</feature>
<keyword evidence="4" id="KW-1185">Reference proteome</keyword>
<dbReference type="EMBL" id="JBAHYK010000610">
    <property type="protein sequence ID" value="KAL0572591.1"/>
    <property type="molecule type" value="Genomic_DNA"/>
</dbReference>
<evidence type="ECO:0000256" key="1">
    <source>
        <dbReference type="SAM" id="MobiDB-lite"/>
    </source>
</evidence>
<accession>A0ABR3FBI1</accession>
<comment type="caution">
    <text evidence="3">The sequence shown here is derived from an EMBL/GenBank/DDBJ whole genome shotgun (WGS) entry which is preliminary data.</text>
</comment>
<name>A0ABR3FBI1_9AGAR</name>
<reference evidence="3 4" key="1">
    <citation type="submission" date="2024-02" db="EMBL/GenBank/DDBJ databases">
        <title>A draft genome for the cacao thread blight pathogen Marasmius crinis-equi.</title>
        <authorList>
            <person name="Cohen S.P."/>
            <person name="Baruah I.K."/>
            <person name="Amoako-Attah I."/>
            <person name="Bukari Y."/>
            <person name="Meinhardt L.W."/>
            <person name="Bailey B.A."/>
        </authorList>
    </citation>
    <scope>NUCLEOTIDE SEQUENCE [LARGE SCALE GENOMIC DNA]</scope>
    <source>
        <strain evidence="3 4">GH-76</strain>
    </source>
</reference>
<feature type="signal peptide" evidence="2">
    <location>
        <begin position="1"/>
        <end position="18"/>
    </location>
</feature>
<evidence type="ECO:0000256" key="2">
    <source>
        <dbReference type="SAM" id="SignalP"/>
    </source>
</evidence>
<protein>
    <recommendedName>
        <fullName evidence="5">Biotrophy-associated secreted protein 2</fullName>
    </recommendedName>
</protein>
<organism evidence="3 4">
    <name type="scientific">Marasmius crinis-equi</name>
    <dbReference type="NCBI Taxonomy" id="585013"/>
    <lineage>
        <taxon>Eukaryota</taxon>
        <taxon>Fungi</taxon>
        <taxon>Dikarya</taxon>
        <taxon>Basidiomycota</taxon>
        <taxon>Agaricomycotina</taxon>
        <taxon>Agaricomycetes</taxon>
        <taxon>Agaricomycetidae</taxon>
        <taxon>Agaricales</taxon>
        <taxon>Marasmiineae</taxon>
        <taxon>Marasmiaceae</taxon>
        <taxon>Marasmius</taxon>
    </lineage>
</organism>
<sequence>MAKFAVLLALLSVNLVAATYIPRAPAGTQFITGPCNTDADCASGCCGFNSGKCAGAIIALTRDGGCGHGEATNSIAAGILRGNCPGTNAKRSPLSPDPAGASHVGNGKGEQFITGQCTSNADCQSGCCATLGAIGICSGPGAADQQGKTGCGFGGGAGGAPAPPPANNGASGGAAAPPPPPAAPAGRLTAGQTAIGAACKVDNDCTTACCGISSGVCALAKQAGAGGCGGKGGAANANALGIISGNAPVC</sequence>
<dbReference type="Proteomes" id="UP001465976">
    <property type="component" value="Unassembled WGS sequence"/>
</dbReference>
<proteinExistence type="predicted"/>